<keyword evidence="7" id="KW-0479">Metal-binding</keyword>
<dbReference type="Gene3D" id="1.10.10.10">
    <property type="entry name" value="Winged helix-like DNA-binding domain superfamily/Winged helix DNA-binding domain"/>
    <property type="match status" value="1"/>
</dbReference>
<dbReference type="NCBIfam" id="TIGR00501">
    <property type="entry name" value="met_pdase_II"/>
    <property type="match status" value="1"/>
</dbReference>
<comment type="catalytic activity">
    <reaction evidence="1">
        <text>Release of N-terminal amino acids, preferentially methionine, from peptides and arylamides.</text>
        <dbReference type="EC" id="3.4.11.18"/>
    </reaction>
</comment>
<sequence length="395" mass="44841">MATSYDLNTNVNKFVVLKEWSKERIMVPVKDIQNMQNNEPWKISNIAFNYDGKNSVKITDPLALNGDQQTFIYDIRRAAEVHKIVRKNIQTYIKPGVKILDVANKIENDIVKIFGQNDLKAGIAFPPGLSINNIIAHDTANSNDTRTIGYDDICKIDYGTHVNGYIIDCAFSVAFNPEYENLLNASKEATWTGIKMSGPDASIYDISKEIKEVIESYECTIKGKTFPVVPIRDLGGHNIKKYEIHAGQLILSAPYENKQYKESRMNANEFYAIETFASTGSGKMAKSSSLQSNHYMLNKEVTTPYKGKLNTFNAVYWWIKKNRSTLPFCPRWIEKENIKGVNMSLNEFARKSHPPHVIELPPLVEDVPTSYVSHFEHTIYLHDHGKEVLSAGDDY</sequence>
<dbReference type="GO" id="GO:0004239">
    <property type="term" value="F:initiator methionyl aminopeptidase activity"/>
    <property type="evidence" value="ECO:0007669"/>
    <property type="project" value="UniProtKB-EC"/>
</dbReference>
<dbReference type="InterPro" id="IPR001714">
    <property type="entry name" value="Pept_M24_MAP"/>
</dbReference>
<evidence type="ECO:0000256" key="2">
    <source>
        <dbReference type="ARBA" id="ARBA00001936"/>
    </source>
</evidence>
<dbReference type="InterPro" id="IPR036388">
    <property type="entry name" value="WH-like_DNA-bd_sf"/>
</dbReference>
<protein>
    <submittedName>
        <fullName evidence="10">Metallopeptidase family M24</fullName>
    </submittedName>
</protein>
<evidence type="ECO:0000313" key="10">
    <source>
        <dbReference type="EMBL" id="AYV75973.1"/>
    </source>
</evidence>
<dbReference type="PANTHER" id="PTHR45777">
    <property type="entry name" value="METHIONINE AMINOPEPTIDASE 2"/>
    <property type="match status" value="1"/>
</dbReference>
<dbReference type="InterPro" id="IPR002468">
    <property type="entry name" value="Pept_M24A_MAP2"/>
</dbReference>
<proteinExistence type="predicted"/>
<accession>A0A3G4ZQU1</accession>
<dbReference type="GO" id="GO:0046872">
    <property type="term" value="F:metal ion binding"/>
    <property type="evidence" value="ECO:0007669"/>
    <property type="project" value="UniProtKB-KW"/>
</dbReference>
<dbReference type="InterPro" id="IPR050247">
    <property type="entry name" value="Met_Aminopeptidase_Type2"/>
</dbReference>
<dbReference type="InterPro" id="IPR018349">
    <property type="entry name" value="Pept_M24A_MAP2_BS"/>
</dbReference>
<evidence type="ECO:0000256" key="6">
    <source>
        <dbReference type="ARBA" id="ARBA00022670"/>
    </source>
</evidence>
<name>A0A3G4ZQU1_9VIRU</name>
<gene>
    <name evidence="10" type="ORF">Terrestrivirus4_21</name>
</gene>
<evidence type="ECO:0000259" key="9">
    <source>
        <dbReference type="Pfam" id="PF00557"/>
    </source>
</evidence>
<dbReference type="SUPFAM" id="SSF46785">
    <property type="entry name" value="Winged helix' DNA-binding domain"/>
    <property type="match status" value="1"/>
</dbReference>
<evidence type="ECO:0000256" key="4">
    <source>
        <dbReference type="ARBA" id="ARBA00001954"/>
    </source>
</evidence>
<keyword evidence="8" id="KW-0378">Hydrolase</keyword>
<dbReference type="Gene3D" id="3.90.230.10">
    <property type="entry name" value="Creatinase/methionine aminopeptidase superfamily"/>
    <property type="match status" value="1"/>
</dbReference>
<dbReference type="Pfam" id="PF00557">
    <property type="entry name" value="Peptidase_M24"/>
    <property type="match status" value="1"/>
</dbReference>
<dbReference type="InterPro" id="IPR036390">
    <property type="entry name" value="WH_DNA-bd_sf"/>
</dbReference>
<dbReference type="EMBL" id="MK071982">
    <property type="protein sequence ID" value="AYV75973.1"/>
    <property type="molecule type" value="Genomic_DNA"/>
</dbReference>
<evidence type="ECO:0000256" key="7">
    <source>
        <dbReference type="ARBA" id="ARBA00022723"/>
    </source>
</evidence>
<keyword evidence="5" id="KW-0031">Aminopeptidase</keyword>
<keyword evidence="6" id="KW-0645">Protease</keyword>
<organism evidence="10">
    <name type="scientific">Terrestrivirus sp</name>
    <dbReference type="NCBI Taxonomy" id="2487775"/>
    <lineage>
        <taxon>Viruses</taxon>
        <taxon>Varidnaviria</taxon>
        <taxon>Bamfordvirae</taxon>
        <taxon>Nucleocytoviricota</taxon>
        <taxon>Megaviricetes</taxon>
        <taxon>Imitervirales</taxon>
        <taxon>Mimiviridae</taxon>
        <taxon>Klosneuvirinae</taxon>
    </lineage>
</organism>
<dbReference type="GO" id="GO:0070006">
    <property type="term" value="F:metalloaminopeptidase activity"/>
    <property type="evidence" value="ECO:0007669"/>
    <property type="project" value="InterPro"/>
</dbReference>
<dbReference type="SUPFAM" id="SSF55920">
    <property type="entry name" value="Creatinase/aminopeptidase"/>
    <property type="match status" value="1"/>
</dbReference>
<feature type="domain" description="Peptidase M24" evidence="9">
    <location>
        <begin position="75"/>
        <end position="275"/>
    </location>
</feature>
<dbReference type="GO" id="GO:0006508">
    <property type="term" value="P:proteolysis"/>
    <property type="evidence" value="ECO:0007669"/>
    <property type="project" value="UniProtKB-KW"/>
</dbReference>
<evidence type="ECO:0000256" key="8">
    <source>
        <dbReference type="ARBA" id="ARBA00022801"/>
    </source>
</evidence>
<evidence type="ECO:0000256" key="5">
    <source>
        <dbReference type="ARBA" id="ARBA00022438"/>
    </source>
</evidence>
<dbReference type="PROSITE" id="PS01202">
    <property type="entry name" value="MAP_2"/>
    <property type="match status" value="1"/>
</dbReference>
<dbReference type="InterPro" id="IPR000994">
    <property type="entry name" value="Pept_M24"/>
</dbReference>
<comment type="cofactor">
    <cofactor evidence="4">
        <name>Fe(2+)</name>
        <dbReference type="ChEBI" id="CHEBI:29033"/>
    </cofactor>
</comment>
<reference evidence="10" key="1">
    <citation type="submission" date="2018-10" db="EMBL/GenBank/DDBJ databases">
        <title>Hidden diversity of soil giant viruses.</title>
        <authorList>
            <person name="Schulz F."/>
            <person name="Alteio L."/>
            <person name="Goudeau D."/>
            <person name="Ryan E.M."/>
            <person name="Malmstrom R.R."/>
            <person name="Blanchard J."/>
            <person name="Woyke T."/>
        </authorList>
    </citation>
    <scope>NUCLEOTIDE SEQUENCE</scope>
    <source>
        <strain evidence="10">TEV1</strain>
    </source>
</reference>
<dbReference type="PRINTS" id="PR00599">
    <property type="entry name" value="MAPEPTIDASE"/>
</dbReference>
<comment type="cofactor">
    <cofactor evidence="2">
        <name>Mn(2+)</name>
        <dbReference type="ChEBI" id="CHEBI:29035"/>
    </cofactor>
</comment>
<dbReference type="InterPro" id="IPR036005">
    <property type="entry name" value="Creatinase/aminopeptidase-like"/>
</dbReference>
<comment type="cofactor">
    <cofactor evidence="3">
        <name>Co(2+)</name>
        <dbReference type="ChEBI" id="CHEBI:48828"/>
    </cofactor>
</comment>
<evidence type="ECO:0000256" key="1">
    <source>
        <dbReference type="ARBA" id="ARBA00000294"/>
    </source>
</evidence>
<evidence type="ECO:0000256" key="3">
    <source>
        <dbReference type="ARBA" id="ARBA00001941"/>
    </source>
</evidence>
<dbReference type="PANTHER" id="PTHR45777:SF2">
    <property type="entry name" value="METHIONINE AMINOPEPTIDASE 2"/>
    <property type="match status" value="1"/>
</dbReference>